<dbReference type="InterPro" id="IPR045962">
    <property type="entry name" value="DUF6382"/>
</dbReference>
<accession>A0A1I0RCV9</accession>
<sequence length="499" mass="58004">MIQEKYLRDNSNNYMILESPEKPGEESYQIKMLLKNTLSKFLPVSLKSINNSQSYCYDISSKQPLSRMYEGNNINNDDVINIAMHISQITCVVNEYLLELDYVVLNARLIYMNISDKALYFTYYPYYEKDFGESLRQLFEFVLEHLDHNDKKAVMLTYGIYQKILQNDYNIDNLIDNILEDNEKENHEENSDLYENGKSYENKNLNRKENINKKDNINEKENLDNRESINIKTSLNGQDIDSHSRNSTKKSLKNHHIIESVMSEVIEDEKEVRNINLFNVFMAVKALFVIIMIFTAFNVILPRYRVIKIGLVPAAILIALVLIAYKLVDIFYEKNKSCFTKIVKNKEEVEYAVSVAKMDTIFSNIYKGVTDKLNTKDQAEYACTQLLSDFLKESTLSINCRLLAQDDSSNEKEIAIRETPFIIGSYTSKCNYVLSDKLISRMHLRFTKEKSSGAYFVEDLNSTNGTYINGDKIEPNQKVQIKDSDILKIAIMQYRFTID</sequence>
<dbReference type="Pfam" id="PF19909">
    <property type="entry name" value="DUF6382"/>
    <property type="match status" value="1"/>
</dbReference>
<dbReference type="InterPro" id="IPR000253">
    <property type="entry name" value="FHA_dom"/>
</dbReference>
<dbReference type="RefSeq" id="WP_092455836.1">
    <property type="nucleotide sequence ID" value="NZ_FOJI01000014.1"/>
</dbReference>
<evidence type="ECO:0000313" key="5">
    <source>
        <dbReference type="Proteomes" id="UP000199701"/>
    </source>
</evidence>
<feature type="transmembrane region" description="Helical" evidence="2">
    <location>
        <begin position="277"/>
        <end position="300"/>
    </location>
</feature>
<keyword evidence="2" id="KW-0472">Membrane</keyword>
<keyword evidence="2" id="KW-0812">Transmembrane</keyword>
<keyword evidence="5" id="KW-1185">Reference proteome</keyword>
<dbReference type="Pfam" id="PF00498">
    <property type="entry name" value="FHA"/>
    <property type="match status" value="1"/>
</dbReference>
<dbReference type="AlphaFoldDB" id="A0A1I0RCV9"/>
<dbReference type="SMART" id="SM00240">
    <property type="entry name" value="FHA"/>
    <property type="match status" value="1"/>
</dbReference>
<dbReference type="CDD" id="cd00060">
    <property type="entry name" value="FHA"/>
    <property type="match status" value="1"/>
</dbReference>
<keyword evidence="2" id="KW-1133">Transmembrane helix</keyword>
<dbReference type="STRING" id="99656.SAMN05421659_11414"/>
<dbReference type="PROSITE" id="PS50006">
    <property type="entry name" value="FHA_DOMAIN"/>
    <property type="match status" value="1"/>
</dbReference>
<reference evidence="4 5" key="1">
    <citation type="submission" date="2016-10" db="EMBL/GenBank/DDBJ databases">
        <authorList>
            <person name="de Groot N.N."/>
        </authorList>
    </citation>
    <scope>NUCLEOTIDE SEQUENCE [LARGE SCALE GENOMIC DNA]</scope>
    <source>
        <strain evidence="4 5">DSM 9179</strain>
    </source>
</reference>
<organism evidence="4 5">
    <name type="scientific">[Clostridium] fimetarium</name>
    <dbReference type="NCBI Taxonomy" id="99656"/>
    <lineage>
        <taxon>Bacteria</taxon>
        <taxon>Bacillati</taxon>
        <taxon>Bacillota</taxon>
        <taxon>Clostridia</taxon>
        <taxon>Lachnospirales</taxon>
        <taxon>Lachnospiraceae</taxon>
    </lineage>
</organism>
<dbReference type="Gene3D" id="2.60.200.20">
    <property type="match status" value="1"/>
</dbReference>
<evidence type="ECO:0000259" key="3">
    <source>
        <dbReference type="PROSITE" id="PS50006"/>
    </source>
</evidence>
<evidence type="ECO:0000256" key="2">
    <source>
        <dbReference type="SAM" id="Phobius"/>
    </source>
</evidence>
<dbReference type="InterPro" id="IPR050923">
    <property type="entry name" value="Cell_Proc_Reg/RNA_Proc"/>
</dbReference>
<dbReference type="InterPro" id="IPR008984">
    <property type="entry name" value="SMAD_FHA_dom_sf"/>
</dbReference>
<feature type="region of interest" description="Disordered" evidence="1">
    <location>
        <begin position="204"/>
        <end position="223"/>
    </location>
</feature>
<proteinExistence type="predicted"/>
<name>A0A1I0RCV9_9FIRM</name>
<dbReference type="SUPFAM" id="SSF49879">
    <property type="entry name" value="SMAD/FHA domain"/>
    <property type="match status" value="1"/>
</dbReference>
<gene>
    <name evidence="4" type="ORF">SAMN05421659_11414</name>
</gene>
<protein>
    <submittedName>
        <fullName evidence="4">FHA domain-containing protein</fullName>
    </submittedName>
</protein>
<dbReference type="EMBL" id="FOJI01000014">
    <property type="protein sequence ID" value="SEW38629.1"/>
    <property type="molecule type" value="Genomic_DNA"/>
</dbReference>
<feature type="domain" description="FHA" evidence="3">
    <location>
        <begin position="421"/>
        <end position="473"/>
    </location>
</feature>
<dbReference type="PANTHER" id="PTHR23308">
    <property type="entry name" value="NUCLEAR INHIBITOR OF PROTEIN PHOSPHATASE-1"/>
    <property type="match status" value="1"/>
</dbReference>
<dbReference type="Proteomes" id="UP000199701">
    <property type="component" value="Unassembled WGS sequence"/>
</dbReference>
<dbReference type="OrthoDB" id="9783862at2"/>
<evidence type="ECO:0000313" key="4">
    <source>
        <dbReference type="EMBL" id="SEW38629.1"/>
    </source>
</evidence>
<feature type="transmembrane region" description="Helical" evidence="2">
    <location>
        <begin position="306"/>
        <end position="328"/>
    </location>
</feature>
<evidence type="ECO:0000256" key="1">
    <source>
        <dbReference type="SAM" id="MobiDB-lite"/>
    </source>
</evidence>